<dbReference type="Ensembl" id="ENSMGAT00000002335.3">
    <property type="protein sequence ID" value="ENSMGAP00000001671.3"/>
    <property type="gene ID" value="ENSMGAG00000002114.3"/>
</dbReference>
<sequence>MALGLLQHYPDSALGQLLVGSDPARRRLHVCGSGVLFRHATNWLGTCRLPLTENISEIQELCAYLDKGDITYEPMKEALKCYLKQQMPSGSGDCNADWSAEVSVCTLHQIVKVYVGSNWYETYLQTLLKYPELLSNDKKVCWITYGQSLLIHGDGQMFRHVLNFLRLGKLFLPAEFKEWPLFCQEAEEYRIPSLSEALYHCDAYRLWIQNKELRNEDSFPCRVPWNKESEFSKDPREVYSCAAVDSTKHIDTRSNIKDLKGKRDSSGGKAKPPKMVPQSGGTKRKNAAGGQDESSPSTAKSSLQLESPPRKRGMRSSLRKQAENKDSAIDILKLLSLVKEWGTLNSKRWDSQHVKVPDGCVAGTVPPHGTPKQDRGVKASIACSAGKMSSAIQENEPKCGAEGKQLEQDVSKESLPVTPSAGTHQFNTIKTLPTGKGISNVNREPAEGSFPGEGKDRSWQMEPIPRAGDTIFLRFALSHEEMFYARRCHFFLTDVILDSIRQKDPKEITAKVMTLVNRLWTQQVTPKVFVDDLLSTEHFKGDRNVREQLLKWVEFTLPLAWKYSRCLQLLTQRGFARSVSSFTLGITAEIFETETFRKYFCIGKLFLSGDMSYCCLDSPKPCINLAKILKQ</sequence>
<dbReference type="SUPFAM" id="SSF54695">
    <property type="entry name" value="POZ domain"/>
    <property type="match status" value="1"/>
</dbReference>
<organism evidence="2 3">
    <name type="scientific">Meleagris gallopavo</name>
    <name type="common">Wild turkey</name>
    <dbReference type="NCBI Taxonomy" id="9103"/>
    <lineage>
        <taxon>Eukaryota</taxon>
        <taxon>Metazoa</taxon>
        <taxon>Chordata</taxon>
        <taxon>Craniata</taxon>
        <taxon>Vertebrata</taxon>
        <taxon>Euteleostomi</taxon>
        <taxon>Archelosauria</taxon>
        <taxon>Archosauria</taxon>
        <taxon>Dinosauria</taxon>
        <taxon>Saurischia</taxon>
        <taxon>Theropoda</taxon>
        <taxon>Coelurosauria</taxon>
        <taxon>Aves</taxon>
        <taxon>Neognathae</taxon>
        <taxon>Galloanserae</taxon>
        <taxon>Galliformes</taxon>
        <taxon>Phasianidae</taxon>
        <taxon>Meleagridinae</taxon>
        <taxon>Meleagris</taxon>
    </lineage>
</organism>
<reference evidence="2" key="3">
    <citation type="submission" date="2025-09" db="UniProtKB">
        <authorList>
            <consortium name="Ensembl"/>
        </authorList>
    </citation>
    <scope>IDENTIFICATION</scope>
</reference>
<dbReference type="PANTHER" id="PTHR14499:SF20">
    <property type="entry name" value="BTB_POZ DOMAIN-CONTAINING PROTEIN KCTD19"/>
    <property type="match status" value="1"/>
</dbReference>
<feature type="region of interest" description="Disordered" evidence="1">
    <location>
        <begin position="415"/>
        <end position="460"/>
    </location>
</feature>
<dbReference type="CDD" id="cd18374">
    <property type="entry name" value="BTB2_POZ_KCTD19"/>
    <property type="match status" value="1"/>
</dbReference>
<keyword evidence="3" id="KW-1185">Reference proteome</keyword>
<dbReference type="Gene3D" id="3.30.710.10">
    <property type="entry name" value="Potassium Channel Kv1.1, Chain A"/>
    <property type="match status" value="1"/>
</dbReference>
<dbReference type="PANTHER" id="PTHR14499">
    <property type="entry name" value="POTASSIUM CHANNEL TETRAMERIZATION DOMAIN-CONTAINING"/>
    <property type="match status" value="1"/>
</dbReference>
<feature type="compositionally biased region" description="Basic and acidic residues" evidence="1">
    <location>
        <begin position="252"/>
        <end position="266"/>
    </location>
</feature>
<evidence type="ECO:0000313" key="2">
    <source>
        <dbReference type="Ensembl" id="ENSMGAP00000001671.3"/>
    </source>
</evidence>
<dbReference type="InterPro" id="IPR011333">
    <property type="entry name" value="SKP1/BTB/POZ_sf"/>
</dbReference>
<name>G1MTE5_MELGA</name>
<feature type="compositionally biased region" description="Polar residues" evidence="1">
    <location>
        <begin position="420"/>
        <end position="442"/>
    </location>
</feature>
<feature type="region of interest" description="Disordered" evidence="1">
    <location>
        <begin position="252"/>
        <end position="323"/>
    </location>
</feature>
<feature type="compositionally biased region" description="Polar residues" evidence="1">
    <location>
        <begin position="292"/>
        <end position="305"/>
    </location>
</feature>
<protein>
    <submittedName>
        <fullName evidence="2">Uncharacterized protein</fullName>
    </submittedName>
</protein>
<dbReference type="GeneTree" id="ENSGT00390000007606"/>
<reference evidence="2 3" key="1">
    <citation type="journal article" date="2010" name="PLoS Biol.">
        <title>Multi-platform next-generation sequencing of the domestic turkey (Meleagris gallopavo): genome assembly and analysis.</title>
        <authorList>
            <person name="Dalloul R.A."/>
            <person name="Long J.A."/>
            <person name="Zimin A.V."/>
            <person name="Aslam L."/>
            <person name="Beal K."/>
            <person name="Blomberg L.A."/>
            <person name="Bouffard P."/>
            <person name="Burt D.W."/>
            <person name="Crasta O."/>
            <person name="Crooijmans R.P."/>
            <person name="Cooper K."/>
            <person name="Coulombe R.A."/>
            <person name="De S."/>
            <person name="Delany M.E."/>
            <person name="Dodgson J.B."/>
            <person name="Dong J.J."/>
            <person name="Evans C."/>
            <person name="Frederickson K.M."/>
            <person name="Flicek P."/>
            <person name="Florea L."/>
            <person name="Folkerts O."/>
            <person name="Groenen M.A."/>
            <person name="Harkins T.T."/>
            <person name="Herrero J."/>
            <person name="Hoffmann S."/>
            <person name="Megens H.J."/>
            <person name="Jiang A."/>
            <person name="de Jong P."/>
            <person name="Kaiser P."/>
            <person name="Kim H."/>
            <person name="Kim K.W."/>
            <person name="Kim S."/>
            <person name="Langenberger D."/>
            <person name="Lee M.K."/>
            <person name="Lee T."/>
            <person name="Mane S."/>
            <person name="Marcais G."/>
            <person name="Marz M."/>
            <person name="McElroy A.P."/>
            <person name="Modise T."/>
            <person name="Nefedov M."/>
            <person name="Notredame C."/>
            <person name="Paton I.R."/>
            <person name="Payne W.S."/>
            <person name="Pertea G."/>
            <person name="Prickett D."/>
            <person name="Puiu D."/>
            <person name="Qioa D."/>
            <person name="Raineri E."/>
            <person name="Ruffier M."/>
            <person name="Salzberg S.L."/>
            <person name="Schatz M.C."/>
            <person name="Scheuring C."/>
            <person name="Schmidt C.J."/>
            <person name="Schroeder S."/>
            <person name="Searle S.M."/>
            <person name="Smith E.J."/>
            <person name="Smith J."/>
            <person name="Sonstegard T.S."/>
            <person name="Stadler P.F."/>
            <person name="Tafer H."/>
            <person name="Tu Z.J."/>
            <person name="Van Tassell C.P."/>
            <person name="Vilella A.J."/>
            <person name="Williams K.P."/>
            <person name="Yorke J.A."/>
            <person name="Zhang L."/>
            <person name="Zhang H.B."/>
            <person name="Zhang X."/>
            <person name="Zhang Y."/>
            <person name="Reed K.M."/>
        </authorList>
    </citation>
    <scope>NUCLEOTIDE SEQUENCE [LARGE SCALE GENOMIC DNA]</scope>
</reference>
<accession>G1MTE5</accession>
<dbReference type="Bgee" id="ENSMGAG00000002114">
    <property type="expression patterns" value="Expressed in gonad"/>
</dbReference>
<evidence type="ECO:0000313" key="3">
    <source>
        <dbReference type="Proteomes" id="UP000001645"/>
    </source>
</evidence>
<reference evidence="2" key="2">
    <citation type="submission" date="2025-08" db="UniProtKB">
        <authorList>
            <consortium name="Ensembl"/>
        </authorList>
    </citation>
    <scope>IDENTIFICATION</scope>
</reference>
<dbReference type="Proteomes" id="UP000001645">
    <property type="component" value="Chromosome 13"/>
</dbReference>
<evidence type="ECO:0000256" key="1">
    <source>
        <dbReference type="SAM" id="MobiDB-lite"/>
    </source>
</evidence>
<gene>
    <name evidence="2" type="primary">KCTD19</name>
</gene>
<dbReference type="AlphaFoldDB" id="G1MTE5"/>
<proteinExistence type="predicted"/>